<proteinExistence type="predicted"/>
<name>A0ABY2WU22_9RHOB</name>
<feature type="transmembrane region" description="Helical" evidence="1">
    <location>
        <begin position="12"/>
        <end position="31"/>
    </location>
</feature>
<evidence type="ECO:0008006" key="4">
    <source>
        <dbReference type="Google" id="ProtNLM"/>
    </source>
</evidence>
<feature type="transmembrane region" description="Helical" evidence="1">
    <location>
        <begin position="71"/>
        <end position="94"/>
    </location>
</feature>
<organism evidence="2 3">
    <name type="scientific">Ruegeria sediminis</name>
    <dbReference type="NCBI Taxonomy" id="2583820"/>
    <lineage>
        <taxon>Bacteria</taxon>
        <taxon>Pseudomonadati</taxon>
        <taxon>Pseudomonadota</taxon>
        <taxon>Alphaproteobacteria</taxon>
        <taxon>Rhodobacterales</taxon>
        <taxon>Roseobacteraceae</taxon>
        <taxon>Ruegeria</taxon>
    </lineage>
</organism>
<evidence type="ECO:0000256" key="1">
    <source>
        <dbReference type="SAM" id="Phobius"/>
    </source>
</evidence>
<feature type="transmembrane region" description="Helical" evidence="1">
    <location>
        <begin position="101"/>
        <end position="128"/>
    </location>
</feature>
<comment type="caution">
    <text evidence="2">The sequence shown here is derived from an EMBL/GenBank/DDBJ whole genome shotgun (WGS) entry which is preliminary data.</text>
</comment>
<keyword evidence="3" id="KW-1185">Reference proteome</keyword>
<gene>
    <name evidence="2" type="ORF">FGK63_17095</name>
</gene>
<evidence type="ECO:0000313" key="2">
    <source>
        <dbReference type="EMBL" id="TMV04800.1"/>
    </source>
</evidence>
<dbReference type="RefSeq" id="WP_138844521.1">
    <property type="nucleotide sequence ID" value="NZ_VCPD01000007.1"/>
</dbReference>
<sequence length="179" mass="19881">MIARMTFDPSWRFVLAFWAATLVLFGLYLAYVQPLKEVLAPDIYLDLRFDGYDHPEALAFYEGLGVLGRGFYMRSTLFDTVWPLMIAVSGLLLARKTFRRGWLVAVLAAGPVAFGLLDLAENICLIAMNWQFPDFSERLVSVSNALTLAKQRTIPFAFGAFLGLPVLAAVLAVARPKTA</sequence>
<dbReference type="EMBL" id="VCPD01000007">
    <property type="protein sequence ID" value="TMV04800.1"/>
    <property type="molecule type" value="Genomic_DNA"/>
</dbReference>
<feature type="transmembrane region" description="Helical" evidence="1">
    <location>
        <begin position="154"/>
        <end position="174"/>
    </location>
</feature>
<evidence type="ECO:0000313" key="3">
    <source>
        <dbReference type="Proteomes" id="UP001193035"/>
    </source>
</evidence>
<dbReference type="Proteomes" id="UP001193035">
    <property type="component" value="Unassembled WGS sequence"/>
</dbReference>
<protein>
    <recommendedName>
        <fullName evidence="4">DUF2029 domain-containing protein</fullName>
    </recommendedName>
</protein>
<reference evidence="2 3" key="1">
    <citation type="submission" date="2019-05" db="EMBL/GenBank/DDBJ databases">
        <title>Ruegeria sp. nov., isolated from tidal flat.</title>
        <authorList>
            <person name="Kim W."/>
        </authorList>
    </citation>
    <scope>NUCLEOTIDE SEQUENCE [LARGE SCALE GENOMIC DNA]</scope>
    <source>
        <strain evidence="2 3">CAU 1488</strain>
    </source>
</reference>
<keyword evidence="1" id="KW-0812">Transmembrane</keyword>
<keyword evidence="1" id="KW-1133">Transmembrane helix</keyword>
<accession>A0ABY2WU22</accession>
<keyword evidence="1" id="KW-0472">Membrane</keyword>